<keyword evidence="3" id="KW-1185">Reference proteome</keyword>
<dbReference type="RefSeq" id="WP_141923537.1">
    <property type="nucleotide sequence ID" value="NZ_VFQC01000001.1"/>
</dbReference>
<dbReference type="AlphaFoldDB" id="A0A543NJI8"/>
<dbReference type="InterPro" id="IPR045794">
    <property type="entry name" value="Trypco1"/>
</dbReference>
<reference evidence="2 3" key="1">
    <citation type="submission" date="2019-06" db="EMBL/GenBank/DDBJ databases">
        <title>Sequencing the genomes of 1000 actinobacteria strains.</title>
        <authorList>
            <person name="Klenk H.-P."/>
        </authorList>
    </citation>
    <scope>NUCLEOTIDE SEQUENCE [LARGE SCALE GENOMIC DNA]</scope>
    <source>
        <strain evidence="2 3">DSM 45015</strain>
    </source>
</reference>
<evidence type="ECO:0000313" key="2">
    <source>
        <dbReference type="EMBL" id="TQN31964.1"/>
    </source>
</evidence>
<dbReference type="NCBIfam" id="NF041216">
    <property type="entry name" value="CU044_2847_fam"/>
    <property type="match status" value="1"/>
</dbReference>
<protein>
    <recommendedName>
        <fullName evidence="1">Trypsin-co-occurring domain-containing protein</fullName>
    </recommendedName>
</protein>
<organism evidence="2 3">
    <name type="scientific">Haloactinospora alba</name>
    <dbReference type="NCBI Taxonomy" id="405555"/>
    <lineage>
        <taxon>Bacteria</taxon>
        <taxon>Bacillati</taxon>
        <taxon>Actinomycetota</taxon>
        <taxon>Actinomycetes</taxon>
        <taxon>Streptosporangiales</taxon>
        <taxon>Nocardiopsidaceae</taxon>
        <taxon>Haloactinospora</taxon>
    </lineage>
</organism>
<comment type="caution">
    <text evidence="2">The sequence shown here is derived from an EMBL/GenBank/DDBJ whole genome shotgun (WGS) entry which is preliminary data.</text>
</comment>
<accession>A0A543NJI8</accession>
<dbReference type="OrthoDB" id="5007906at2"/>
<dbReference type="Proteomes" id="UP000317422">
    <property type="component" value="Unassembled WGS sequence"/>
</dbReference>
<gene>
    <name evidence="2" type="ORF">FHX37_1889</name>
</gene>
<proteinExistence type="predicted"/>
<evidence type="ECO:0000313" key="3">
    <source>
        <dbReference type="Proteomes" id="UP000317422"/>
    </source>
</evidence>
<evidence type="ECO:0000259" key="1">
    <source>
        <dbReference type="Pfam" id="PF19493"/>
    </source>
</evidence>
<sequence length="111" mass="11784">MTEIIRFTSTRGDPILVEATGTSSVMREVSGTAGFRNSEHAFETILGKVRDMSDLVAGELTRLSSGPDEVTVELGVNVSAEADVFIARASGESSITVTMTWRNDGSGGWEA</sequence>
<dbReference type="EMBL" id="VFQC01000001">
    <property type="protein sequence ID" value="TQN31964.1"/>
    <property type="molecule type" value="Genomic_DNA"/>
</dbReference>
<feature type="domain" description="Trypsin-co-occurring" evidence="1">
    <location>
        <begin position="11"/>
        <end position="102"/>
    </location>
</feature>
<dbReference type="Pfam" id="PF19493">
    <property type="entry name" value="Trypco1"/>
    <property type="match status" value="1"/>
</dbReference>
<name>A0A543NJI8_9ACTN</name>